<sequence length="51" mass="5483">RGETKGGGGCFEGRKWRKREKRVCAGGEVFSGGCAAGTWPEQRGEELQLLG</sequence>
<evidence type="ECO:0000313" key="2">
    <source>
        <dbReference type="Proteomes" id="UP000823775"/>
    </source>
</evidence>
<name>A0ABS8RLL0_DATST</name>
<gene>
    <name evidence="1" type="ORF">HAX54_030345</name>
</gene>
<keyword evidence="2" id="KW-1185">Reference proteome</keyword>
<protein>
    <submittedName>
        <fullName evidence="1">Uncharacterized protein</fullName>
    </submittedName>
</protein>
<feature type="non-terminal residue" evidence="1">
    <location>
        <position position="1"/>
    </location>
</feature>
<comment type="caution">
    <text evidence="1">The sequence shown here is derived from an EMBL/GenBank/DDBJ whole genome shotgun (WGS) entry which is preliminary data.</text>
</comment>
<reference evidence="1 2" key="1">
    <citation type="journal article" date="2021" name="BMC Genomics">
        <title>Datura genome reveals duplications of psychoactive alkaloid biosynthetic genes and high mutation rate following tissue culture.</title>
        <authorList>
            <person name="Rajewski A."/>
            <person name="Carter-House D."/>
            <person name="Stajich J."/>
            <person name="Litt A."/>
        </authorList>
    </citation>
    <scope>NUCLEOTIDE SEQUENCE [LARGE SCALE GENOMIC DNA]</scope>
    <source>
        <strain evidence="1">AR-01</strain>
    </source>
</reference>
<organism evidence="1 2">
    <name type="scientific">Datura stramonium</name>
    <name type="common">Jimsonweed</name>
    <name type="synonym">Common thornapple</name>
    <dbReference type="NCBI Taxonomy" id="4076"/>
    <lineage>
        <taxon>Eukaryota</taxon>
        <taxon>Viridiplantae</taxon>
        <taxon>Streptophyta</taxon>
        <taxon>Embryophyta</taxon>
        <taxon>Tracheophyta</taxon>
        <taxon>Spermatophyta</taxon>
        <taxon>Magnoliopsida</taxon>
        <taxon>eudicotyledons</taxon>
        <taxon>Gunneridae</taxon>
        <taxon>Pentapetalae</taxon>
        <taxon>asterids</taxon>
        <taxon>lamiids</taxon>
        <taxon>Solanales</taxon>
        <taxon>Solanaceae</taxon>
        <taxon>Solanoideae</taxon>
        <taxon>Datureae</taxon>
        <taxon>Datura</taxon>
    </lineage>
</organism>
<evidence type="ECO:0000313" key="1">
    <source>
        <dbReference type="EMBL" id="MCD7447479.1"/>
    </source>
</evidence>
<proteinExistence type="predicted"/>
<dbReference type="EMBL" id="JACEIK010000038">
    <property type="protein sequence ID" value="MCD7447479.1"/>
    <property type="molecule type" value="Genomic_DNA"/>
</dbReference>
<accession>A0ABS8RLL0</accession>
<dbReference type="Proteomes" id="UP000823775">
    <property type="component" value="Unassembled WGS sequence"/>
</dbReference>